<dbReference type="EMBL" id="AE009441">
    <property type="protein sequence ID" value="AAL62605.1"/>
    <property type="molecule type" value="Genomic_DNA"/>
</dbReference>
<dbReference type="HOGENOM" id="CLU_3422671_0_0_2"/>
<name>Q8ZZN4_PYRAE</name>
<evidence type="ECO:0000313" key="2">
    <source>
        <dbReference type="Proteomes" id="UP000002439"/>
    </source>
</evidence>
<dbReference type="Proteomes" id="UP000002439">
    <property type="component" value="Chromosome"/>
</dbReference>
<dbReference type="InParanoid" id="Q8ZZN4"/>
<gene>
    <name evidence="1" type="ordered locus">PAE0164a</name>
</gene>
<organism evidence="1 2">
    <name type="scientific">Pyrobaculum aerophilum (strain ATCC 51768 / DSM 7523 / JCM 9630 / CIP 104966 / NBRC 100827 / IM2)</name>
    <dbReference type="NCBI Taxonomy" id="178306"/>
    <lineage>
        <taxon>Archaea</taxon>
        <taxon>Thermoproteota</taxon>
        <taxon>Thermoprotei</taxon>
        <taxon>Thermoproteales</taxon>
        <taxon>Thermoproteaceae</taxon>
        <taxon>Pyrobaculum</taxon>
    </lineage>
</organism>
<proteinExistence type="predicted"/>
<accession>Q8ZZN4</accession>
<dbReference type="AlphaFoldDB" id="Q8ZZN4"/>
<dbReference type="EnsemblBacteria" id="AAL62605">
    <property type="protein sequence ID" value="AAL62605"/>
    <property type="gene ID" value="PAE0164a"/>
</dbReference>
<protein>
    <submittedName>
        <fullName evidence="1">Uncharacterized protein</fullName>
    </submittedName>
</protein>
<reference evidence="1 2" key="1">
    <citation type="journal article" date="2002" name="Proc. Natl. Acad. Sci. U.S.A.">
        <title>Genome sequence of the hyperthermophilic crenarchaeon Pyrobaculum aerophilum.</title>
        <authorList>
            <person name="Fitz-Gibbon S.T."/>
            <person name="Ladner H."/>
            <person name="Kim U.J."/>
            <person name="Stetter K.O."/>
            <person name="Simon M.I."/>
            <person name="Miller J.H."/>
        </authorList>
    </citation>
    <scope>NUCLEOTIDE SEQUENCE [LARGE SCALE GENOMIC DNA]</scope>
    <source>
        <strain evidence="2">ATCC 51768 / DSM 7523 / JCM 9630 / CIP 104966 / NBRC 100827 / IM2</strain>
    </source>
</reference>
<keyword evidence="2" id="KW-1185">Reference proteome</keyword>
<dbReference type="KEGG" id="pai:PAE0164a"/>
<dbReference type="STRING" id="178306.PAE0164a"/>
<sequence length="23" mass="2536">MGQGGVDRDYIKTLILDIKTAVE</sequence>
<evidence type="ECO:0000313" key="1">
    <source>
        <dbReference type="EMBL" id="AAL62605.1"/>
    </source>
</evidence>